<keyword evidence="5" id="KW-0547">Nucleotide-binding</keyword>
<dbReference type="InterPro" id="IPR036890">
    <property type="entry name" value="HATPase_C_sf"/>
</dbReference>
<evidence type="ECO:0000256" key="1">
    <source>
        <dbReference type="ARBA" id="ARBA00000085"/>
    </source>
</evidence>
<dbReference type="InterPro" id="IPR011990">
    <property type="entry name" value="TPR-like_helical_dom_sf"/>
</dbReference>
<dbReference type="PROSITE" id="PS50005">
    <property type="entry name" value="TPR"/>
    <property type="match status" value="1"/>
</dbReference>
<dbReference type="CDD" id="cd16917">
    <property type="entry name" value="HATPase_UhpB-NarQ-NarX-like"/>
    <property type="match status" value="1"/>
</dbReference>
<dbReference type="PROSITE" id="PS51257">
    <property type="entry name" value="PROKAR_LIPOPROTEIN"/>
    <property type="match status" value="1"/>
</dbReference>
<keyword evidence="10" id="KW-1133">Transmembrane helix</keyword>
<dbReference type="GO" id="GO:0005524">
    <property type="term" value="F:ATP binding"/>
    <property type="evidence" value="ECO:0007669"/>
    <property type="project" value="UniProtKB-KW"/>
</dbReference>
<keyword evidence="3" id="KW-0597">Phosphoprotein</keyword>
<dbReference type="SMART" id="SM00387">
    <property type="entry name" value="HATPase_c"/>
    <property type="match status" value="1"/>
</dbReference>
<evidence type="ECO:0000313" key="12">
    <source>
        <dbReference type="EMBL" id="SDX61684.1"/>
    </source>
</evidence>
<name>A0A1H3D7F6_9FLAO</name>
<dbReference type="AlphaFoldDB" id="A0A1H3D7F6"/>
<dbReference type="PANTHER" id="PTHR24421">
    <property type="entry name" value="NITRATE/NITRITE SENSOR PROTEIN NARX-RELATED"/>
    <property type="match status" value="1"/>
</dbReference>
<dbReference type="GO" id="GO:0046983">
    <property type="term" value="F:protein dimerization activity"/>
    <property type="evidence" value="ECO:0007669"/>
    <property type="project" value="InterPro"/>
</dbReference>
<evidence type="ECO:0000313" key="13">
    <source>
        <dbReference type="Proteomes" id="UP000199595"/>
    </source>
</evidence>
<keyword evidence="10" id="KW-0472">Membrane</keyword>
<dbReference type="STRING" id="762486.SAMN05444411_10758"/>
<evidence type="ECO:0000256" key="2">
    <source>
        <dbReference type="ARBA" id="ARBA00012438"/>
    </source>
</evidence>
<proteinExistence type="predicted"/>
<dbReference type="SUPFAM" id="SSF48452">
    <property type="entry name" value="TPR-like"/>
    <property type="match status" value="2"/>
</dbReference>
<evidence type="ECO:0000259" key="11">
    <source>
        <dbReference type="PROSITE" id="PS50109"/>
    </source>
</evidence>
<accession>A0A1H3D7F6</accession>
<dbReference type="Pfam" id="PF07730">
    <property type="entry name" value="HisKA_3"/>
    <property type="match status" value="1"/>
</dbReference>
<organism evidence="12 13">
    <name type="scientific">Lutibacter oricola</name>
    <dbReference type="NCBI Taxonomy" id="762486"/>
    <lineage>
        <taxon>Bacteria</taxon>
        <taxon>Pseudomonadati</taxon>
        <taxon>Bacteroidota</taxon>
        <taxon>Flavobacteriia</taxon>
        <taxon>Flavobacteriales</taxon>
        <taxon>Flavobacteriaceae</taxon>
        <taxon>Lutibacter</taxon>
    </lineage>
</organism>
<dbReference type="InterPro" id="IPR003594">
    <property type="entry name" value="HATPase_dom"/>
</dbReference>
<dbReference type="SMART" id="SM00028">
    <property type="entry name" value="TPR"/>
    <property type="match status" value="4"/>
</dbReference>
<dbReference type="PANTHER" id="PTHR24421:SF10">
    <property type="entry name" value="NITRATE_NITRITE SENSOR PROTEIN NARQ"/>
    <property type="match status" value="1"/>
</dbReference>
<keyword evidence="4" id="KW-0808">Transferase</keyword>
<keyword evidence="9" id="KW-0802">TPR repeat</keyword>
<protein>
    <recommendedName>
        <fullName evidence="2">histidine kinase</fullName>
        <ecNumber evidence="2">2.7.13.3</ecNumber>
    </recommendedName>
</protein>
<dbReference type="GO" id="GO:0016020">
    <property type="term" value="C:membrane"/>
    <property type="evidence" value="ECO:0007669"/>
    <property type="project" value="InterPro"/>
</dbReference>
<dbReference type="Proteomes" id="UP000199595">
    <property type="component" value="Unassembled WGS sequence"/>
</dbReference>
<dbReference type="Pfam" id="PF02518">
    <property type="entry name" value="HATPase_c"/>
    <property type="match status" value="1"/>
</dbReference>
<dbReference type="PROSITE" id="PS50109">
    <property type="entry name" value="HIS_KIN"/>
    <property type="match status" value="1"/>
</dbReference>
<dbReference type="GO" id="GO:0000155">
    <property type="term" value="F:phosphorelay sensor kinase activity"/>
    <property type="evidence" value="ECO:0007669"/>
    <property type="project" value="InterPro"/>
</dbReference>
<evidence type="ECO:0000256" key="6">
    <source>
        <dbReference type="ARBA" id="ARBA00022777"/>
    </source>
</evidence>
<evidence type="ECO:0000256" key="4">
    <source>
        <dbReference type="ARBA" id="ARBA00022679"/>
    </source>
</evidence>
<dbReference type="Gene3D" id="1.20.5.1930">
    <property type="match status" value="1"/>
</dbReference>
<evidence type="ECO:0000256" key="7">
    <source>
        <dbReference type="ARBA" id="ARBA00022840"/>
    </source>
</evidence>
<dbReference type="InterPro" id="IPR019734">
    <property type="entry name" value="TPR_rpt"/>
</dbReference>
<comment type="catalytic activity">
    <reaction evidence="1">
        <text>ATP + protein L-histidine = ADP + protein N-phospho-L-histidine.</text>
        <dbReference type="EC" id="2.7.13.3"/>
    </reaction>
</comment>
<evidence type="ECO:0000256" key="9">
    <source>
        <dbReference type="PROSITE-ProRule" id="PRU00339"/>
    </source>
</evidence>
<evidence type="ECO:0000256" key="3">
    <source>
        <dbReference type="ARBA" id="ARBA00022553"/>
    </source>
</evidence>
<dbReference type="InterPro" id="IPR050482">
    <property type="entry name" value="Sensor_HK_TwoCompSys"/>
</dbReference>
<dbReference type="EC" id="2.7.13.3" evidence="2"/>
<keyword evidence="10" id="KW-0812">Transmembrane</keyword>
<keyword evidence="13" id="KW-1185">Reference proteome</keyword>
<keyword evidence="6 12" id="KW-0418">Kinase</keyword>
<gene>
    <name evidence="12" type="ORF">SAMN05444411_10758</name>
</gene>
<dbReference type="Pfam" id="PF13424">
    <property type="entry name" value="TPR_12"/>
    <property type="match status" value="1"/>
</dbReference>
<evidence type="ECO:0000256" key="8">
    <source>
        <dbReference type="ARBA" id="ARBA00023012"/>
    </source>
</evidence>
<dbReference type="Gene3D" id="1.25.40.10">
    <property type="entry name" value="Tetratricopeptide repeat domain"/>
    <property type="match status" value="1"/>
</dbReference>
<dbReference type="SUPFAM" id="SSF55874">
    <property type="entry name" value="ATPase domain of HSP90 chaperone/DNA topoisomerase II/histidine kinase"/>
    <property type="match status" value="1"/>
</dbReference>
<evidence type="ECO:0000256" key="10">
    <source>
        <dbReference type="SAM" id="Phobius"/>
    </source>
</evidence>
<feature type="domain" description="Histidine kinase" evidence="11">
    <location>
        <begin position="597"/>
        <end position="682"/>
    </location>
</feature>
<dbReference type="EMBL" id="FNNJ01000007">
    <property type="protein sequence ID" value="SDX61684.1"/>
    <property type="molecule type" value="Genomic_DNA"/>
</dbReference>
<dbReference type="InterPro" id="IPR011712">
    <property type="entry name" value="Sig_transdc_His_kin_sub3_dim/P"/>
</dbReference>
<feature type="repeat" description="TPR" evidence="9">
    <location>
        <begin position="243"/>
        <end position="276"/>
    </location>
</feature>
<dbReference type="InterPro" id="IPR005467">
    <property type="entry name" value="His_kinase_dom"/>
</dbReference>
<keyword evidence="8" id="KW-0902">Two-component regulatory system</keyword>
<evidence type="ECO:0000256" key="5">
    <source>
        <dbReference type="ARBA" id="ARBA00022741"/>
    </source>
</evidence>
<feature type="transmembrane region" description="Helical" evidence="10">
    <location>
        <begin position="425"/>
        <end position="444"/>
    </location>
</feature>
<reference evidence="12 13" key="1">
    <citation type="submission" date="2016-10" db="EMBL/GenBank/DDBJ databases">
        <authorList>
            <person name="de Groot N.N."/>
        </authorList>
    </citation>
    <scope>NUCLEOTIDE SEQUENCE [LARGE SCALE GENOMIC DNA]</scope>
    <source>
        <strain evidence="12 13">DSM 24956</strain>
    </source>
</reference>
<sequence length="682" mass="79989">MNKYFLYSLLIFFFFSFLLGCNKKKKLTPNNAVGDSIIFLLKESKGKKYTLDERILFLDKAFETAKQVREDTARIKYFRKISLIALSTNKTQLFKVNKEAIALATKLDDSLSLGDINWNYAGYYTRKHIYDSAYYYFNKSFLQFKTVKHDYYVAQMLYNLSFIQGRTKDYTGSEISAYEAINMYEKLDVDIYKRFNKNQSLYNCYNHLGLVYRSLKEYDKSIIASNKALEYLKKSQKKNNFKEWTLGNLGLVYRDLKEYDKSISYFEKSLENSNLQKENLSFYVRVIDNIAYTKFLKGDTLNVYKDLNYALRIRDSLKNNAGIVLSKMNLAKFLAYRGDTAQAIEYAKSARKIAFKISGYKDRLEMLSLLSKLEKKNSVNYLNNYIRLNDSLNVEDRKTRNKFTRIRFETDEYIEKTEILSQQKILILGSSLVILLFMLLAYLIRFQRSKNKELLFEKEQEKSNQEILSLMLKQQAKLEEGRFNERNRIAADLHDGVLGKIFGTRLGLGFLNMKGDEETMKQHQLYIDELQSIEKEIRTISHELKSEILFSKEDFNVIIEDLIIQKAKLGNFKYEYNCDKQVDWLTISDEVKINYYRIIQEALQNIIKYSNADLTKISVKLENEWLTLKVEDNGIGFNSKQKKKGIGLKNMRSRVKNLGGMLNIKSEINMGTQILVSCEIKK</sequence>
<keyword evidence="7" id="KW-0067">ATP-binding</keyword>
<dbReference type="Gene3D" id="3.30.565.10">
    <property type="entry name" value="Histidine kinase-like ATPase, C-terminal domain"/>
    <property type="match status" value="1"/>
</dbReference>